<dbReference type="InterPro" id="IPR058532">
    <property type="entry name" value="YjbR/MT2646/Rv2570-like"/>
</dbReference>
<evidence type="ECO:0000313" key="3">
    <source>
        <dbReference type="Proteomes" id="UP000231962"/>
    </source>
</evidence>
<dbReference type="Proteomes" id="UP000231990">
    <property type="component" value="Unassembled WGS sequence"/>
</dbReference>
<keyword evidence="3" id="KW-1185">Reference proteome</keyword>
<comment type="caution">
    <text evidence="2">The sequence shown here is derived from an EMBL/GenBank/DDBJ whole genome shotgun (WGS) entry which is preliminary data.</text>
</comment>
<dbReference type="OrthoDB" id="277063at2"/>
<evidence type="ECO:0000313" key="4">
    <source>
        <dbReference type="Proteomes" id="UP000231990"/>
    </source>
</evidence>
<dbReference type="Pfam" id="PF04237">
    <property type="entry name" value="YjbR"/>
    <property type="match status" value="1"/>
</dbReference>
<dbReference type="SUPFAM" id="SSF142906">
    <property type="entry name" value="YjbR-like"/>
    <property type="match status" value="1"/>
</dbReference>
<gene>
    <name evidence="1" type="ORF">CH360_03370</name>
    <name evidence="2" type="ORF">CH373_06510</name>
</gene>
<evidence type="ECO:0000313" key="2">
    <source>
        <dbReference type="EMBL" id="PJZ73806.1"/>
    </source>
</evidence>
<dbReference type="Proteomes" id="UP000231962">
    <property type="component" value="Unassembled WGS sequence"/>
</dbReference>
<accession>A0A2M9ZP05</accession>
<protein>
    <recommendedName>
        <fullName evidence="5">MmcQ/YjbR family DNA-binding protein</fullName>
    </recommendedName>
</protein>
<dbReference type="Gene3D" id="3.90.1150.30">
    <property type="match status" value="1"/>
</dbReference>
<dbReference type="InterPro" id="IPR038056">
    <property type="entry name" value="YjbR-like_sf"/>
</dbReference>
<name>A0A2M9ZP05_9LEPT</name>
<dbReference type="EMBL" id="NPDY01000002">
    <property type="protein sequence ID" value="PJZ70594.1"/>
    <property type="molecule type" value="Genomic_DNA"/>
</dbReference>
<evidence type="ECO:0008006" key="5">
    <source>
        <dbReference type="Google" id="ProtNLM"/>
    </source>
</evidence>
<sequence length="114" mass="13185">MIQPEAFRKMALSYPEVVEQDHWGNPSFRIKKKIFATLQPEEKTAVLKLNEFDRPIFWAIDSKMIFPVEGAWGKQGWTKVDLTKVKKEILIQAMNAAYCTVAPKKIAEKFRADI</sequence>
<proteinExistence type="predicted"/>
<dbReference type="AlphaFoldDB" id="A0A2M9ZP05"/>
<evidence type="ECO:0000313" key="1">
    <source>
        <dbReference type="EMBL" id="PJZ70594.1"/>
    </source>
</evidence>
<dbReference type="EMBL" id="NPDZ01000003">
    <property type="protein sequence ID" value="PJZ73806.1"/>
    <property type="molecule type" value="Genomic_DNA"/>
</dbReference>
<organism evidence="2 4">
    <name type="scientific">Leptospira perolatii</name>
    <dbReference type="NCBI Taxonomy" id="2023191"/>
    <lineage>
        <taxon>Bacteria</taxon>
        <taxon>Pseudomonadati</taxon>
        <taxon>Spirochaetota</taxon>
        <taxon>Spirochaetia</taxon>
        <taxon>Leptospirales</taxon>
        <taxon>Leptospiraceae</taxon>
        <taxon>Leptospira</taxon>
    </lineage>
</organism>
<reference evidence="3 4" key="1">
    <citation type="submission" date="2017-07" db="EMBL/GenBank/DDBJ databases">
        <title>Leptospira spp. isolated from tropical soils.</title>
        <authorList>
            <person name="Thibeaux R."/>
            <person name="Iraola G."/>
            <person name="Ferres I."/>
            <person name="Bierque E."/>
            <person name="Girault D."/>
            <person name="Soupe-Gilbert M.-E."/>
            <person name="Picardeau M."/>
            <person name="Goarant C."/>
        </authorList>
    </citation>
    <scope>NUCLEOTIDE SEQUENCE [LARGE SCALE GENOMIC DNA]</scope>
    <source>
        <strain evidence="2 4">FH1-B-B1</strain>
        <strain evidence="1 3">FH1-B-C1</strain>
    </source>
</reference>
<dbReference type="RefSeq" id="WP_100712602.1">
    <property type="nucleotide sequence ID" value="NZ_NPDY01000002.1"/>
</dbReference>